<gene>
    <name evidence="2" type="ORF">E4634_12985</name>
</gene>
<protein>
    <submittedName>
        <fullName evidence="2">Delta-aminolevulinic acid dehydratase</fullName>
    </submittedName>
</protein>
<dbReference type="OrthoDB" id="5733485at2"/>
<accession>A0A4Z0LZ03</accession>
<feature type="signal peptide" evidence="1">
    <location>
        <begin position="1"/>
        <end position="18"/>
    </location>
</feature>
<comment type="caution">
    <text evidence="2">The sequence shown here is derived from an EMBL/GenBank/DDBJ whole genome shotgun (WGS) entry which is preliminary data.</text>
</comment>
<dbReference type="RefSeq" id="WP_135444566.1">
    <property type="nucleotide sequence ID" value="NZ_SRLE01000009.1"/>
</dbReference>
<keyword evidence="3" id="KW-1185">Reference proteome</keyword>
<proteinExistence type="predicted"/>
<reference evidence="2 3" key="1">
    <citation type="submission" date="2019-04" db="EMBL/GenBank/DDBJ databases">
        <title>Taxonomy of novel Haliea sp. from mangrove soil of West Coast of India.</title>
        <authorList>
            <person name="Verma A."/>
            <person name="Kumar P."/>
            <person name="Krishnamurthi S."/>
        </authorList>
    </citation>
    <scope>NUCLEOTIDE SEQUENCE [LARGE SCALE GENOMIC DNA]</scope>
    <source>
        <strain evidence="2 3">SAOS-164</strain>
    </source>
</reference>
<keyword evidence="1" id="KW-0732">Signal</keyword>
<dbReference type="AlphaFoldDB" id="A0A4Z0LZ03"/>
<organism evidence="2 3">
    <name type="scientific">Mangrovimicrobium sediminis</name>
    <dbReference type="NCBI Taxonomy" id="2562682"/>
    <lineage>
        <taxon>Bacteria</taxon>
        <taxon>Pseudomonadati</taxon>
        <taxon>Pseudomonadota</taxon>
        <taxon>Gammaproteobacteria</taxon>
        <taxon>Cellvibrionales</taxon>
        <taxon>Halieaceae</taxon>
        <taxon>Mangrovimicrobium</taxon>
    </lineage>
</organism>
<dbReference type="EMBL" id="SRLE01000009">
    <property type="protein sequence ID" value="TGD72444.1"/>
    <property type="molecule type" value="Genomic_DNA"/>
</dbReference>
<evidence type="ECO:0000313" key="3">
    <source>
        <dbReference type="Proteomes" id="UP000298050"/>
    </source>
</evidence>
<evidence type="ECO:0000256" key="1">
    <source>
        <dbReference type="SAM" id="SignalP"/>
    </source>
</evidence>
<feature type="chain" id="PRO_5021465992" evidence="1">
    <location>
        <begin position="19"/>
        <end position="212"/>
    </location>
</feature>
<evidence type="ECO:0000313" key="2">
    <source>
        <dbReference type="EMBL" id="TGD72444.1"/>
    </source>
</evidence>
<dbReference type="Proteomes" id="UP000298050">
    <property type="component" value="Unassembled WGS sequence"/>
</dbReference>
<sequence length="212" mass="23142">MRRLIALLALAIAPTLAAQDCSCLWQGSFTDVQDEADLVVAGDILGSKGNSVDLAILDTLRGTSHLAEIRIWLQARDYCRPPVEDFPPGSRWVMALQRIEQEVPGGFDPGTPNISYGRVGDYYLSSCGGYWLSLHDEHVTGALVDAPRWVREPKMTPVLYDLVAGFIAGEVDAQALRQASREDPALRELMLDTRAFLRQGGSPAPETGTDSD</sequence>
<name>A0A4Z0LZ03_9GAMM</name>